<dbReference type="GO" id="GO:0006506">
    <property type="term" value="P:GPI anchor biosynthetic process"/>
    <property type="evidence" value="ECO:0007669"/>
    <property type="project" value="InterPro"/>
</dbReference>
<dbReference type="InterPro" id="IPR013234">
    <property type="entry name" value="PIGA_GPI_anchor_biosynthesis"/>
</dbReference>
<keyword evidence="1 5" id="KW-0328">Glycosyltransferase</keyword>
<gene>
    <name evidence="5" type="primary">PIGA</name>
    <name evidence="5" type="ORF">g.10904</name>
</gene>
<dbReference type="EMBL" id="GGYP01004490">
    <property type="protein sequence ID" value="MDE49261.1"/>
    <property type="molecule type" value="Transcribed_RNA"/>
</dbReference>
<dbReference type="Pfam" id="PF08288">
    <property type="entry name" value="PIGA"/>
    <property type="match status" value="1"/>
</dbReference>
<dbReference type="InterPro" id="IPR001296">
    <property type="entry name" value="Glyco_trans_1"/>
</dbReference>
<accession>A0A6G1SGB6</accession>
<evidence type="ECO:0000256" key="1">
    <source>
        <dbReference type="ARBA" id="ARBA00022676"/>
    </source>
</evidence>
<dbReference type="Gene3D" id="3.40.50.2000">
    <property type="entry name" value="Glycogen Phosphorylase B"/>
    <property type="match status" value="2"/>
</dbReference>
<evidence type="ECO:0000256" key="2">
    <source>
        <dbReference type="SAM" id="MobiDB-lite"/>
    </source>
</evidence>
<dbReference type="PANTHER" id="PTHR45871:SF1">
    <property type="entry name" value="PHOSPHATIDYLINOSITOL N-ACETYLGLUCOSAMINYLTRANSFERASE SUBUNIT A"/>
    <property type="match status" value="1"/>
</dbReference>
<dbReference type="PANTHER" id="PTHR45871">
    <property type="entry name" value="N-ACETYLGLUCOSAMINYL-PHOSPHATIDYLINOSITOL BIOSYNTHETIC PROTEIN"/>
    <property type="match status" value="1"/>
</dbReference>
<dbReference type="AlphaFoldDB" id="A0A6G1SGB6"/>
<organism evidence="5">
    <name type="scientific">Aceria tosichella</name>
    <name type="common">wheat curl mite</name>
    <dbReference type="NCBI Taxonomy" id="561515"/>
    <lineage>
        <taxon>Eukaryota</taxon>
        <taxon>Metazoa</taxon>
        <taxon>Ecdysozoa</taxon>
        <taxon>Arthropoda</taxon>
        <taxon>Chelicerata</taxon>
        <taxon>Arachnida</taxon>
        <taxon>Acari</taxon>
        <taxon>Acariformes</taxon>
        <taxon>Trombidiformes</taxon>
        <taxon>Prostigmata</taxon>
        <taxon>Eupodina</taxon>
        <taxon>Eriophyoidea</taxon>
        <taxon>Eriophyidae</taxon>
        <taxon>Eriophyinae</taxon>
        <taxon>Aceriini</taxon>
        <taxon>Aceria</taxon>
    </lineage>
</organism>
<feature type="compositionally biased region" description="Polar residues" evidence="2">
    <location>
        <begin position="431"/>
        <end position="447"/>
    </location>
</feature>
<evidence type="ECO:0000259" key="4">
    <source>
        <dbReference type="Pfam" id="PF08288"/>
    </source>
</evidence>
<feature type="domain" description="PIGA GPI anchor biosynthesis" evidence="4">
    <location>
        <begin position="40"/>
        <end position="130"/>
    </location>
</feature>
<reference evidence="5" key="1">
    <citation type="submission" date="2018-10" db="EMBL/GenBank/DDBJ databases">
        <title>Transcriptome assembly of Aceria tosichella (Wheat curl mite) Type 2.</title>
        <authorList>
            <person name="Scully E.D."/>
            <person name="Geib S.M."/>
            <person name="Palmer N.A."/>
            <person name="Gupta A.K."/>
            <person name="Sarath G."/>
            <person name="Tatineni S."/>
        </authorList>
    </citation>
    <scope>NUCLEOTIDE SEQUENCE</scope>
    <source>
        <strain evidence="5">LincolnNE</strain>
    </source>
</reference>
<dbReference type="GO" id="GO:0000506">
    <property type="term" value="C:glycosylphosphatidylinositol-N-acetylglucosaminyltransferase (GPI-GnT) complex"/>
    <property type="evidence" value="ECO:0007669"/>
    <property type="project" value="TreeGrafter"/>
</dbReference>
<feature type="domain" description="Glycosyl transferase family 1" evidence="3">
    <location>
        <begin position="187"/>
        <end position="336"/>
    </location>
</feature>
<sequence>MHICMASDFFYPNTGGVEAHIWQLGQCLVQLGHKVIVITHAYGDRIGVRFMPNSLKVYYLPYLLYPKQNIKWPFVFNTFADIRKILISEQIDIVHGHSAFSPMAHEVMFHAKALAINTVFTDHSLFGFNDIGSMIHSSIVKQSLLQCNHIVCVSHVGKQNKALQHEKIPITVIPNAVDTLVFTPDPSKRDPNKITIIVNSRLVYRKGVDLLAAVLPEICNLNPKVQFIIAGDGPKRILLEQAVEYYDLHDRVNFLGSIPHDQVRDVLVRGDIFLNTSLIEAFCMAIVEAASCGLQVVSTNVGGLPEVLPSNLIKLTEPSVDGLLKGVKLALEDLETNKFVPPMDAHKIIEKNYSWRDVARRTERVYKSVIQEPVLTIEDRFGRYLKSGFLGCLFFALILIDHLLLSIHDWLQPRERIDICPTSHHDKLEENSANGNEKVKTNGTTSNNHDKRNGFLKIVRNGHYANGDQESHFLASNCKDQSPFKMNGYH</sequence>
<dbReference type="Pfam" id="PF00534">
    <property type="entry name" value="Glycos_transf_1"/>
    <property type="match status" value="1"/>
</dbReference>
<keyword evidence="5" id="KW-0808">Transferase</keyword>
<protein>
    <submittedName>
        <fullName evidence="5">Phosphatidylinositol N-acetylglucosaminyltransferase subunit A</fullName>
    </submittedName>
</protein>
<evidence type="ECO:0000313" key="5">
    <source>
        <dbReference type="EMBL" id="MDE49261.1"/>
    </source>
</evidence>
<evidence type="ECO:0000259" key="3">
    <source>
        <dbReference type="Pfam" id="PF00534"/>
    </source>
</evidence>
<feature type="region of interest" description="Disordered" evidence="2">
    <location>
        <begin position="427"/>
        <end position="452"/>
    </location>
</feature>
<dbReference type="GO" id="GO:0017176">
    <property type="term" value="F:phosphatidylinositol N-acetylglucosaminyltransferase activity"/>
    <property type="evidence" value="ECO:0007669"/>
    <property type="project" value="TreeGrafter"/>
</dbReference>
<proteinExistence type="predicted"/>
<name>A0A6G1SGB6_9ACAR</name>
<dbReference type="SUPFAM" id="SSF53756">
    <property type="entry name" value="UDP-Glycosyltransferase/glycogen phosphorylase"/>
    <property type="match status" value="1"/>
</dbReference>